<feature type="region of interest" description="Disordered" evidence="6">
    <location>
        <begin position="1614"/>
        <end position="1640"/>
    </location>
</feature>
<feature type="compositionally biased region" description="Acidic residues" evidence="6">
    <location>
        <begin position="645"/>
        <end position="655"/>
    </location>
</feature>
<evidence type="ECO:0000313" key="10">
    <source>
        <dbReference type="Proteomes" id="UP000240883"/>
    </source>
</evidence>
<feature type="compositionally biased region" description="Low complexity" evidence="6">
    <location>
        <begin position="1029"/>
        <end position="1044"/>
    </location>
</feature>
<feature type="compositionally biased region" description="Polar residues" evidence="6">
    <location>
        <begin position="715"/>
        <end position="724"/>
    </location>
</feature>
<dbReference type="InterPro" id="IPR036691">
    <property type="entry name" value="Endo/exonu/phosph_ase_sf"/>
</dbReference>
<dbReference type="PANTHER" id="PTHR47636:SF1">
    <property type="entry name" value="TRANSCRIPTIONAL REGULATORY PROTEIN RCO1"/>
    <property type="match status" value="1"/>
</dbReference>
<evidence type="ECO:0000256" key="6">
    <source>
        <dbReference type="SAM" id="MobiDB-lite"/>
    </source>
</evidence>
<feature type="compositionally biased region" description="Polar residues" evidence="6">
    <location>
        <begin position="1268"/>
        <end position="1278"/>
    </location>
</feature>
<dbReference type="Gene3D" id="3.60.10.10">
    <property type="entry name" value="Endonuclease/exonuclease/phosphatase"/>
    <property type="match status" value="1"/>
</dbReference>
<dbReference type="CDD" id="cd09083">
    <property type="entry name" value="EEP-1"/>
    <property type="match status" value="1"/>
</dbReference>
<dbReference type="EMBL" id="KZ678138">
    <property type="protein sequence ID" value="PSN64261.1"/>
    <property type="molecule type" value="Genomic_DNA"/>
</dbReference>
<dbReference type="InterPro" id="IPR036005">
    <property type="entry name" value="Creatinase/aminopeptidase-like"/>
</dbReference>
<dbReference type="SUPFAM" id="SSF56219">
    <property type="entry name" value="DNase I-like"/>
    <property type="match status" value="1"/>
</dbReference>
<evidence type="ECO:0000256" key="3">
    <source>
        <dbReference type="ARBA" id="ARBA00022771"/>
    </source>
</evidence>
<keyword evidence="4" id="KW-0862">Zinc</keyword>
<feature type="compositionally biased region" description="Polar residues" evidence="6">
    <location>
        <begin position="871"/>
        <end position="889"/>
    </location>
</feature>
<dbReference type="GO" id="GO:0006357">
    <property type="term" value="P:regulation of transcription by RNA polymerase II"/>
    <property type="evidence" value="ECO:0007669"/>
    <property type="project" value="TreeGrafter"/>
</dbReference>
<name>A0A2T2NFP6_CORCC</name>
<dbReference type="InterPro" id="IPR052819">
    <property type="entry name" value="Chromatin_regulatory_protein"/>
</dbReference>
<evidence type="ECO:0000256" key="4">
    <source>
        <dbReference type="ARBA" id="ARBA00022833"/>
    </source>
</evidence>
<evidence type="ECO:0000256" key="2">
    <source>
        <dbReference type="ARBA" id="ARBA00022723"/>
    </source>
</evidence>
<dbReference type="SUPFAM" id="SSF46785">
    <property type="entry name" value="Winged helix' DNA-binding domain"/>
    <property type="match status" value="1"/>
</dbReference>
<feature type="compositionally biased region" description="Basic residues" evidence="6">
    <location>
        <begin position="627"/>
        <end position="640"/>
    </location>
</feature>
<dbReference type="Gene3D" id="1.10.10.10">
    <property type="entry name" value="Winged helix-like DNA-binding domain superfamily/Winged helix DNA-binding domain"/>
    <property type="match status" value="1"/>
</dbReference>
<dbReference type="GO" id="GO:0008270">
    <property type="term" value="F:zinc ion binding"/>
    <property type="evidence" value="ECO:0007669"/>
    <property type="project" value="UniProtKB-KW"/>
</dbReference>
<feature type="region of interest" description="Disordered" evidence="6">
    <location>
        <begin position="1217"/>
        <end position="1236"/>
    </location>
</feature>
<keyword evidence="7" id="KW-0732">Signal</keyword>
<dbReference type="Gene3D" id="3.90.230.10">
    <property type="entry name" value="Creatinase/methionine aminopeptidase superfamily"/>
    <property type="match status" value="1"/>
</dbReference>
<accession>A0A2T2NFP6</accession>
<evidence type="ECO:0000313" key="9">
    <source>
        <dbReference type="EMBL" id="PSN64261.1"/>
    </source>
</evidence>
<dbReference type="Pfam" id="PF00628">
    <property type="entry name" value="PHD"/>
    <property type="match status" value="1"/>
</dbReference>
<evidence type="ECO:0000259" key="8">
    <source>
        <dbReference type="PROSITE" id="PS50016"/>
    </source>
</evidence>
<feature type="region of interest" description="Disordered" evidence="6">
    <location>
        <begin position="696"/>
        <end position="742"/>
    </location>
</feature>
<dbReference type="Proteomes" id="UP000240883">
    <property type="component" value="Unassembled WGS sequence"/>
</dbReference>
<sequence length="1771" mass="193539">MLSSTIHRLLWIFLIVAMKSHAQIPVRLLTHNIRYATAAPFIGEKPWEERRQLLLNELYYNTLYNPESFICLQEVLHVQLADVMAGLNRDAEEWSYIGVGRDDGKEAGEYSPIIYRSGVWKLEGWKTVWLSETPDRPGKGWDAASVRIVTVGTFQHIESKKQVVGMCTHLDDQGSISRAESAKLILKVIDETTKPNSTATEPLPVFLGGDLNSEPSGSAYQILNGANSSLQDAKELAGWRYGDQNTFTGFQDNYTLANPDTLTKYKVAAGISEKVLKEVSGWCVEGANIVELCERGDKLLEEEVSKVYKGKKVAKGIGHCTTVSPSSYITPYTPLKSDTEEAATTLKKGEVVKIQLGAQIDGFSAIVCDSVLVGVEGEVTGREADLFLATYYANELLLRLMIPPGLVPHGDEEEQKKAAAKKPYTQTQITQLLEKVVQAYDCNLVESTTIWLFDHNEIESKKKIILAPGEGVKGEGLPEVGEAWGVEMGVSLGSGKVKTINNRATLHRRTATTYGLKRPTSRQLLSEVVKKFGTFPFSLRQLEDEKAAKVGVVECVRGGVLRQYEVVGDKNNDPVARLFTTIAITKNGITRLAQPVALDLSRFKTDKKITDEEILKILEQPIGKTSTKNKNRKKKKKSAKKPAAGEEEESSEEDSPISRCSRLVPFHNLQHHTHHPRSTSRDRTWTAICTSLTNRSAPATMPAALRKRERDGKSRNSTPFNTTPPDEPAPNAESKKEKVQSSLDKWVEPPMANPTSSFEDAGFQRSALFQHQQPLGVPPSAKMKHKARAPDELNGRRSFFGRKTNTFGDDAASTPEMTPAPELDREDSERHDDDEIQAAVPVHGEEEDDDYIPKKSKAKAPSSKGTIRGKTPTNKTPARSKTPLNNGTGKVSPAVAPSSAQGFAASGDSSDEEVDMAAQQRLQIALNDACQRANQNGDPRVAIALREMWQVSHENPRYMRALNGIIQRKPTIGQQDRFAKFIKIVKRREKLVSQGQRELELNEAESEPLPLLPDHSDAVSAPVEDEVAPSDSASNANASPSLAPQSHQSPSNKSSTKGRAKTVSDSLDSLPTALALPSGDEPSPPTTRAPSKSPRKKAMVNGNAALGSRDATRDDSTAVPTPAAKTPESGAGSDSDLSDVNEEIVQNGPPEPLKVNGTKPSNAAPAVSKKGRNAALARAGKKAKAMAKGKYEKKQPTAEELAEQQELDKKRQALLERQAAHMEYNPPVSDIRFDDEILETESLTSSQIAVGPPVDASRPRRAGRAPRQSNGTAIQAVSSKRGRGDSSRLPSPVADSTGTTRPSTPVLPPPHQSSKRVKLNNGQAARIKRSPIKNRDGPIAGIAHSGGGGGARHSGPDDNEPGSPPESDDLCAACKGAGEFVCCENCPRVFHFMCCDPPLAKPPKGSFYCYECTAKLKLAEESAAEVHTHLAPLFKALEKTNTRAFALPTDIQNHFENVSARADGSYFENTKKIPLAKSSGYGFQKPDYFRDVDADGKVILCTSCGQTTGHGSKEKRAMLKCDFCDAYWHLDCCDPPLANPPNISLEASQRDAWKCPRHVDHDFRSGRVLQKDLNDDDVQMADADLADRVLPRRVRKLKKPETVDPTFSRGMRNNGLIDIINDPDDDTDGEGNYVFPRDRDESKDMNSKIYRVPEKGVILDFITKIKGSRVTKQKKVHEAAKPAAGRKTSLQHFAVRPIEQQQAALNLAKLAHQEQDIGMGGMDVDALILNLTAEAPQDVVTSIDKAPPPPLAASERDQLLMLQELIARRLG</sequence>
<reference evidence="9 10" key="1">
    <citation type="journal article" date="2018" name="Front. Microbiol.">
        <title>Genome-Wide Analysis of Corynespora cassiicola Leaf Fall Disease Putative Effectors.</title>
        <authorList>
            <person name="Lopez D."/>
            <person name="Ribeiro S."/>
            <person name="Label P."/>
            <person name="Fumanal B."/>
            <person name="Venisse J.S."/>
            <person name="Kohler A."/>
            <person name="de Oliveira R.R."/>
            <person name="Labutti K."/>
            <person name="Lipzen A."/>
            <person name="Lail K."/>
            <person name="Bauer D."/>
            <person name="Ohm R.A."/>
            <person name="Barry K.W."/>
            <person name="Spatafora J."/>
            <person name="Grigoriev I.V."/>
            <person name="Martin F.M."/>
            <person name="Pujade-Renaud V."/>
        </authorList>
    </citation>
    <scope>NUCLEOTIDE SEQUENCE [LARGE SCALE GENOMIC DNA]</scope>
    <source>
        <strain evidence="9 10">Philippines</strain>
    </source>
</reference>
<dbReference type="SMART" id="SM00249">
    <property type="entry name" value="PHD"/>
    <property type="match status" value="2"/>
</dbReference>
<gene>
    <name evidence="9" type="ORF">BS50DRAFT_498942</name>
</gene>
<proteinExistence type="inferred from homology"/>
<protein>
    <recommendedName>
        <fullName evidence="8">PHD-type domain-containing protein</fullName>
    </recommendedName>
</protein>
<dbReference type="STRING" id="1448308.A0A2T2NFP6"/>
<dbReference type="InterPro" id="IPR036388">
    <property type="entry name" value="WH-like_DNA-bd_sf"/>
</dbReference>
<keyword evidence="2" id="KW-0479">Metal-binding</keyword>
<dbReference type="SUPFAM" id="SSF55920">
    <property type="entry name" value="Creatinase/aminopeptidase"/>
    <property type="match status" value="1"/>
</dbReference>
<dbReference type="InterPro" id="IPR011011">
    <property type="entry name" value="Znf_FYVE_PHD"/>
</dbReference>
<evidence type="ECO:0000256" key="7">
    <source>
        <dbReference type="SAM" id="SignalP"/>
    </source>
</evidence>
<feature type="compositionally biased region" description="Polar residues" evidence="6">
    <location>
        <begin position="1294"/>
        <end position="1303"/>
    </location>
</feature>
<dbReference type="PANTHER" id="PTHR47636">
    <property type="entry name" value="TRANSCRIPTIONAL REGULATORY PROTEIN RCO1"/>
    <property type="match status" value="1"/>
</dbReference>
<dbReference type="InterPro" id="IPR001965">
    <property type="entry name" value="Znf_PHD"/>
</dbReference>
<dbReference type="OrthoDB" id="5876363at2759"/>
<feature type="region of interest" description="Disordered" evidence="6">
    <location>
        <begin position="1241"/>
        <end position="1366"/>
    </location>
</feature>
<evidence type="ECO:0000256" key="1">
    <source>
        <dbReference type="ARBA" id="ARBA00007319"/>
    </source>
</evidence>
<feature type="compositionally biased region" description="Polar residues" evidence="6">
    <location>
        <begin position="1045"/>
        <end position="1069"/>
    </location>
</feature>
<comment type="similarity">
    <text evidence="1">Belongs to the peptidase M24 family.</text>
</comment>
<feature type="domain" description="PHD-type" evidence="8">
    <location>
        <begin position="1368"/>
        <end position="1415"/>
    </location>
</feature>
<organism evidence="9 10">
    <name type="scientific">Corynespora cassiicola Philippines</name>
    <dbReference type="NCBI Taxonomy" id="1448308"/>
    <lineage>
        <taxon>Eukaryota</taxon>
        <taxon>Fungi</taxon>
        <taxon>Dikarya</taxon>
        <taxon>Ascomycota</taxon>
        <taxon>Pezizomycotina</taxon>
        <taxon>Dothideomycetes</taxon>
        <taxon>Pleosporomycetidae</taxon>
        <taxon>Pleosporales</taxon>
        <taxon>Corynesporascaceae</taxon>
        <taxon>Corynespora</taxon>
    </lineage>
</organism>
<dbReference type="FunFam" id="1.10.10.10:FF:000029">
    <property type="entry name" value="Proliferation-associated 2G4, a"/>
    <property type="match status" value="1"/>
</dbReference>
<dbReference type="CDD" id="cd01089">
    <property type="entry name" value="PA2G4-like"/>
    <property type="match status" value="1"/>
</dbReference>
<feature type="region of interest" description="Disordered" evidence="6">
    <location>
        <begin position="774"/>
        <end position="915"/>
    </location>
</feature>
<keyword evidence="3 5" id="KW-0863">Zinc-finger</keyword>
<feature type="region of interest" description="Disordered" evidence="6">
    <location>
        <begin position="994"/>
        <end position="1210"/>
    </location>
</feature>
<dbReference type="InterPro" id="IPR019787">
    <property type="entry name" value="Znf_PHD-finger"/>
</dbReference>
<dbReference type="PROSITE" id="PS01359">
    <property type="entry name" value="ZF_PHD_1"/>
    <property type="match status" value="1"/>
</dbReference>
<dbReference type="CDD" id="cd15534">
    <property type="entry name" value="PHD2_PHF12_Rco1"/>
    <property type="match status" value="1"/>
</dbReference>
<dbReference type="PROSITE" id="PS50016">
    <property type="entry name" value="ZF_PHD_2"/>
    <property type="match status" value="1"/>
</dbReference>
<dbReference type="SUPFAM" id="SSF57903">
    <property type="entry name" value="FYVE/PHD zinc finger"/>
    <property type="match status" value="2"/>
</dbReference>
<feature type="chain" id="PRO_5015593169" description="PHD-type domain-containing protein" evidence="7">
    <location>
        <begin position="23"/>
        <end position="1771"/>
    </location>
</feature>
<keyword evidence="10" id="KW-1185">Reference proteome</keyword>
<dbReference type="Gene3D" id="3.30.40.10">
    <property type="entry name" value="Zinc/RING finger domain, C3HC4 (zinc finger)"/>
    <property type="match status" value="2"/>
</dbReference>
<feature type="signal peptide" evidence="7">
    <location>
        <begin position="1"/>
        <end position="22"/>
    </location>
</feature>
<dbReference type="GO" id="GO:0032221">
    <property type="term" value="C:Rpd3S complex"/>
    <property type="evidence" value="ECO:0007669"/>
    <property type="project" value="TreeGrafter"/>
</dbReference>
<feature type="region of interest" description="Disordered" evidence="6">
    <location>
        <begin position="625"/>
        <end position="659"/>
    </location>
</feature>
<evidence type="ECO:0000256" key="5">
    <source>
        <dbReference type="PROSITE-ProRule" id="PRU00146"/>
    </source>
</evidence>
<dbReference type="InterPro" id="IPR013083">
    <property type="entry name" value="Znf_RING/FYVE/PHD"/>
</dbReference>
<dbReference type="InterPro" id="IPR019786">
    <property type="entry name" value="Zinc_finger_PHD-type_CS"/>
</dbReference>
<dbReference type="InterPro" id="IPR036390">
    <property type="entry name" value="WH_DNA-bd_sf"/>
</dbReference>
<dbReference type="FunFam" id="3.90.230.10:FF:000016">
    <property type="entry name" value="Putative curved dna-binding protein"/>
    <property type="match status" value="1"/>
</dbReference>